<dbReference type="Pfam" id="PF07963">
    <property type="entry name" value="N_methyl"/>
    <property type="match status" value="1"/>
</dbReference>
<reference evidence="11" key="1">
    <citation type="submission" date="2022-12" db="EMBL/GenBank/DDBJ databases">
        <title>Marinomonas 15G1-11 sp. nov, isolated from marine algae.</title>
        <authorList>
            <person name="Butt M."/>
            <person name="Choi D.G."/>
            <person name="Kim J.M."/>
            <person name="Lee J.K."/>
            <person name="Baek J.H."/>
            <person name="Jeon C.O."/>
        </authorList>
    </citation>
    <scope>NUCLEOTIDE SEQUENCE</scope>
    <source>
        <strain evidence="11">15G1-11</strain>
    </source>
</reference>
<dbReference type="Gene3D" id="3.10.610.10">
    <property type="entry name" value="GSPII I/J protein-like"/>
    <property type="match status" value="1"/>
</dbReference>
<gene>
    <name evidence="11" type="primary">gspJ</name>
    <name evidence="11" type="ORF">O1D97_07700</name>
</gene>
<keyword evidence="9 10" id="KW-0472">Membrane</keyword>
<dbReference type="RefSeq" id="WP_269124396.1">
    <property type="nucleotide sequence ID" value="NZ_JAPUBN010000013.1"/>
</dbReference>
<dbReference type="PANTHER" id="PTHR39583">
    <property type="entry name" value="TYPE II SECRETION SYSTEM PROTEIN J-RELATED"/>
    <property type="match status" value="1"/>
</dbReference>
<keyword evidence="12" id="KW-1185">Reference proteome</keyword>
<keyword evidence="5" id="KW-0488">Methylation</keyword>
<evidence type="ECO:0000256" key="7">
    <source>
        <dbReference type="ARBA" id="ARBA00022692"/>
    </source>
</evidence>
<dbReference type="EMBL" id="JAPUBN010000013">
    <property type="protein sequence ID" value="MCZ2721540.1"/>
    <property type="molecule type" value="Genomic_DNA"/>
</dbReference>
<dbReference type="NCBIfam" id="TIGR02532">
    <property type="entry name" value="IV_pilin_GFxxxE"/>
    <property type="match status" value="1"/>
</dbReference>
<comment type="subcellular location">
    <subcellularLocation>
        <location evidence="1">Cell inner membrane</location>
        <topology evidence="1">Single-pass membrane protein</topology>
    </subcellularLocation>
</comment>
<evidence type="ECO:0000256" key="9">
    <source>
        <dbReference type="ARBA" id="ARBA00023136"/>
    </source>
</evidence>
<dbReference type="NCBIfam" id="TIGR01711">
    <property type="entry name" value="gspJ"/>
    <property type="match status" value="1"/>
</dbReference>
<feature type="transmembrane region" description="Helical" evidence="10">
    <location>
        <begin position="12"/>
        <end position="35"/>
    </location>
</feature>
<dbReference type="InterPro" id="IPR051621">
    <property type="entry name" value="T2SS_protein_J"/>
</dbReference>
<evidence type="ECO:0000256" key="10">
    <source>
        <dbReference type="SAM" id="Phobius"/>
    </source>
</evidence>
<dbReference type="PROSITE" id="PS00409">
    <property type="entry name" value="PROKAR_NTER_METHYL"/>
    <property type="match status" value="1"/>
</dbReference>
<evidence type="ECO:0000256" key="5">
    <source>
        <dbReference type="ARBA" id="ARBA00022481"/>
    </source>
</evidence>
<dbReference type="Proteomes" id="UP001149719">
    <property type="component" value="Unassembled WGS sequence"/>
</dbReference>
<accession>A0ABT4JT12</accession>
<keyword evidence="4" id="KW-1003">Cell membrane</keyword>
<evidence type="ECO:0000313" key="12">
    <source>
        <dbReference type="Proteomes" id="UP001149719"/>
    </source>
</evidence>
<protein>
    <recommendedName>
        <fullName evidence="3">Type II secretion system protein J</fullName>
    </recommendedName>
</protein>
<dbReference type="Pfam" id="PF11612">
    <property type="entry name" value="T2SSJ"/>
    <property type="match status" value="1"/>
</dbReference>
<dbReference type="SUPFAM" id="SSF54523">
    <property type="entry name" value="Pili subunits"/>
    <property type="match status" value="1"/>
</dbReference>
<sequence>MRRLKYHNQSGFTLLELLIVLGILSFLGVASFNMAGSGIRLQKSIASQSEALEDAVRVWQWLERDLEQMVNRPVRDQLGETQEAVYLRNNQFFFSKAGWQNPLMYVRSDVQRVEYQWQDQQFIRRFWPMMDRDQDSKAIEQVFEGISNVQISLLGEQGWTSVWPETESALRQGDSSTEESGLRLPQAVRVRLNLMEIGEVERLFIVPSIPLNQEQNETI</sequence>
<evidence type="ECO:0000256" key="2">
    <source>
        <dbReference type="ARBA" id="ARBA00011084"/>
    </source>
</evidence>
<evidence type="ECO:0000256" key="6">
    <source>
        <dbReference type="ARBA" id="ARBA00022519"/>
    </source>
</evidence>
<keyword evidence="6" id="KW-0997">Cell inner membrane</keyword>
<evidence type="ECO:0000256" key="4">
    <source>
        <dbReference type="ARBA" id="ARBA00022475"/>
    </source>
</evidence>
<dbReference type="InterPro" id="IPR010055">
    <property type="entry name" value="T2SS_protein-GspJ"/>
</dbReference>
<proteinExistence type="inferred from homology"/>
<name>A0ABT4JT12_9GAMM</name>
<organism evidence="11 12">
    <name type="scientific">Marinomonas phaeophyticola</name>
    <dbReference type="NCBI Taxonomy" id="3004091"/>
    <lineage>
        <taxon>Bacteria</taxon>
        <taxon>Pseudomonadati</taxon>
        <taxon>Pseudomonadota</taxon>
        <taxon>Gammaproteobacteria</taxon>
        <taxon>Oceanospirillales</taxon>
        <taxon>Oceanospirillaceae</taxon>
        <taxon>Marinomonas</taxon>
    </lineage>
</organism>
<dbReference type="InterPro" id="IPR045584">
    <property type="entry name" value="Pilin-like"/>
</dbReference>
<evidence type="ECO:0000313" key="11">
    <source>
        <dbReference type="EMBL" id="MCZ2721540.1"/>
    </source>
</evidence>
<comment type="similarity">
    <text evidence="2">Belongs to the GSP J family.</text>
</comment>
<evidence type="ECO:0000256" key="8">
    <source>
        <dbReference type="ARBA" id="ARBA00022989"/>
    </source>
</evidence>
<dbReference type="PANTHER" id="PTHR39583:SF2">
    <property type="entry name" value="TYPE II SECRETION SYSTEM PROTEIN J"/>
    <property type="match status" value="1"/>
</dbReference>
<evidence type="ECO:0000256" key="1">
    <source>
        <dbReference type="ARBA" id="ARBA00004377"/>
    </source>
</evidence>
<keyword evidence="8 10" id="KW-1133">Transmembrane helix</keyword>
<dbReference type="Gene3D" id="2.10.70.20">
    <property type="entry name" value="gspk-gspi-gspj complex like domains"/>
    <property type="match status" value="1"/>
</dbReference>
<dbReference type="InterPro" id="IPR012902">
    <property type="entry name" value="N_methyl_site"/>
</dbReference>
<keyword evidence="7 10" id="KW-0812">Transmembrane</keyword>
<evidence type="ECO:0000256" key="3">
    <source>
        <dbReference type="ARBA" id="ARBA00021539"/>
    </source>
</evidence>
<comment type="caution">
    <text evidence="11">The sequence shown here is derived from an EMBL/GenBank/DDBJ whole genome shotgun (WGS) entry which is preliminary data.</text>
</comment>